<proteinExistence type="inferred from homology"/>
<accession>A0ABX8R8W2</accession>
<gene>
    <name evidence="3" type="ORF">KVH43_07475</name>
</gene>
<dbReference type="NCBIfam" id="TIGR01891">
    <property type="entry name" value="amidohydrolases"/>
    <property type="match status" value="1"/>
</dbReference>
<evidence type="ECO:0000259" key="2">
    <source>
        <dbReference type="Pfam" id="PF07687"/>
    </source>
</evidence>
<dbReference type="EMBL" id="CP078093">
    <property type="protein sequence ID" value="QXM05236.1"/>
    <property type="molecule type" value="Genomic_DNA"/>
</dbReference>
<sequence>MDKKQLKEKVCQVIDKNKEKIIRLGESIYNHPELGYKEVYATNFISEELEKLGLTVEKNIAVTGCRARLNAENEGPRVAVLGEMDAVICKEHIDADPETGAVHACGHNIQVASMFGVAVGLTLSGALEKLGGKVDFLAVPAEEYVELEYRSKLKEKGKIKYFGGKQELIYRGYFDDVDIAMMMHVLNLGDKKVLIGGKGNGFVGKNVQFIGKESHAGGAPEKGINALNAAMLAINNIHAQRETFPESERIRVHPIMTKGGDIVNVIPADVRMEMYVRGRTIQGILDANKKVNRSLKAGAMAIGAKVKINEIPGYLPLLNHDELDNIFKLNILDFVKKEEIIEDGDFTGSFDFGDVSHLMPSLHPFIGGIKGELHTRNFKNEDHELCYIVPAKSMAMTIIDLLWDEGKVAKKMIKDFTPKMTKEEYVGFLEKISGVITE</sequence>
<dbReference type="Pfam" id="PF07687">
    <property type="entry name" value="M20_dimer"/>
    <property type="match status" value="1"/>
</dbReference>
<dbReference type="InterPro" id="IPR052030">
    <property type="entry name" value="Peptidase_M20/M20A_hydrolases"/>
</dbReference>
<dbReference type="InterPro" id="IPR002933">
    <property type="entry name" value="Peptidase_M20"/>
</dbReference>
<keyword evidence="4" id="KW-1185">Reference proteome</keyword>
<dbReference type="Proteomes" id="UP000886818">
    <property type="component" value="Chromosome"/>
</dbReference>
<evidence type="ECO:0000313" key="3">
    <source>
        <dbReference type="EMBL" id="QXM05236.1"/>
    </source>
</evidence>
<dbReference type="InterPro" id="IPR017144">
    <property type="entry name" value="Xaa-Arg_dipeptidase"/>
</dbReference>
<dbReference type="PANTHER" id="PTHR30575">
    <property type="entry name" value="PEPTIDASE M20"/>
    <property type="match status" value="1"/>
</dbReference>
<dbReference type="InterPro" id="IPR017439">
    <property type="entry name" value="Amidohydrolase"/>
</dbReference>
<protein>
    <recommendedName>
        <fullName evidence="1">Peptidase M20 domain-containing protein 2</fullName>
    </recommendedName>
</protein>
<dbReference type="RefSeq" id="WP_218281936.1">
    <property type="nucleotide sequence ID" value="NZ_CP078093.1"/>
</dbReference>
<evidence type="ECO:0000256" key="1">
    <source>
        <dbReference type="PIRNR" id="PIRNR037226"/>
    </source>
</evidence>
<organism evidence="3 4">
    <name type="scientific">Crassaminicella indica</name>
    <dbReference type="NCBI Taxonomy" id="2855394"/>
    <lineage>
        <taxon>Bacteria</taxon>
        <taxon>Bacillati</taxon>
        <taxon>Bacillota</taxon>
        <taxon>Clostridia</taxon>
        <taxon>Eubacteriales</taxon>
        <taxon>Clostridiaceae</taxon>
        <taxon>Crassaminicella</taxon>
    </lineage>
</organism>
<comment type="similarity">
    <text evidence="1">Belongs to the peptidase M20A family.</text>
</comment>
<dbReference type="PIRSF" id="PIRSF037226">
    <property type="entry name" value="Amidohydrolase_ACY1L2_prd"/>
    <property type="match status" value="1"/>
</dbReference>
<evidence type="ECO:0000313" key="4">
    <source>
        <dbReference type="Proteomes" id="UP000886818"/>
    </source>
</evidence>
<reference evidence="3" key="1">
    <citation type="submission" date="2021-07" db="EMBL/GenBank/DDBJ databases">
        <title>Complete genome sequence of Crassaminicella sp. 143-21, isolated from a deep-sea hydrothermal vent.</title>
        <authorList>
            <person name="Li X."/>
        </authorList>
    </citation>
    <scope>NUCLEOTIDE SEQUENCE</scope>
    <source>
        <strain evidence="3">143-21</strain>
    </source>
</reference>
<dbReference type="InterPro" id="IPR011650">
    <property type="entry name" value="Peptidase_M20_dimer"/>
</dbReference>
<dbReference type="PANTHER" id="PTHR30575:SF3">
    <property type="entry name" value="PEPTIDASE M20 DIMERISATION DOMAIN-CONTAINING PROTEIN"/>
    <property type="match status" value="1"/>
</dbReference>
<name>A0ABX8R8W2_9CLOT</name>
<feature type="domain" description="Peptidase M20 dimerisation" evidence="2">
    <location>
        <begin position="201"/>
        <end position="280"/>
    </location>
</feature>
<dbReference type="Pfam" id="PF01546">
    <property type="entry name" value="Peptidase_M20"/>
    <property type="match status" value="1"/>
</dbReference>